<evidence type="ECO:0000256" key="5">
    <source>
        <dbReference type="ARBA" id="ARBA00022679"/>
    </source>
</evidence>
<feature type="repeat" description="TPR" evidence="8">
    <location>
        <begin position="421"/>
        <end position="454"/>
    </location>
</feature>
<dbReference type="Pfam" id="PF13844">
    <property type="entry name" value="Glyco_transf_41"/>
    <property type="match status" value="1"/>
</dbReference>
<keyword evidence="7 8" id="KW-0802">TPR repeat</keyword>
<evidence type="ECO:0000256" key="9">
    <source>
        <dbReference type="SAM" id="MobiDB-lite"/>
    </source>
</evidence>
<evidence type="ECO:0000259" key="11">
    <source>
        <dbReference type="Pfam" id="PF08241"/>
    </source>
</evidence>
<dbReference type="PROSITE" id="PS50005">
    <property type="entry name" value="TPR"/>
    <property type="match status" value="1"/>
</dbReference>
<sequence>MKCSGASRDSIGRGPEIISSVRGWFIVMTKVTLLLRAIVALVATTAPTTSQPANETPSTSSSTGRAIFRGFANLDDWVWWIIIGGGALVLLLASVCCCICIRRGKAKAREEAIQAMEEQREADNHARLLADAQKQRRDREATQQNGRATSLTTAHGNGSSSETSPTKRPTYYRRPSQGRGAYLQSSAVPPPIHTSHPTDSTDVYPAPYMSVTSPTNAKGPSYHPPSSVNDRIEALKALSSVPVQKDSYSSEPGVGFLTSTPVSYPNGTAVYLPNPRDTTLTGYSMDIDGDYESTAGGTFLSAKDSSLYQELDSAKVKTPTRAAVKSTDSKQSDASDFELDVDDAATGNLVSSHRSIEVNQHRAMTYEVNQRSLPDARVPDHRNAHGAQVHHLNANRDMRGLERLCKSIVARNHAALDGHVPSVYEYLGVAQYNLGRLQDATESFKKAVALHPNHGEVYMHLGDCYLSQFLVDDAIRVFEVALVEKKVKDDLSVLFKARNWVANWTDHELVQDTVAASTASNLIHGRTPLVSAADLGNLPGNVILQVSQRALHSQPSTVTFCCSPDDPQLQASSPKLKIGTRVYCFALTDAPSWWRTNITAEVDHMISLHGVNHQEAASAIYSHGIHVLVDLNGHTLHSGLPIFSHRPAPVQMTFLGYPLTTGSAFIDYFIVDPASASPLHVHDSFSEKVIYLPHNYIVNDHKQYEDVAVHLALRPHLLKSLRRTLESQRYASYQSLFDTRAFTHAFGRGVLATWERQLGTSSRPNVPAAMHVIVPSSPSAQSYPSSPHAKSTGHVRVILEEVPSEPSPHKVYRQGWTVVNIQPLPHVDLVREMKHLHGIADSSVTAIYSSHALEHCGYGAHAADVEATLAEWFRVLKPGGALFVSVPDLSVLATLFVDPTLTPHERFHVMRMIYGGQVDAHDFHKVGFNKDILNSFLAQAGFCNVTTVRSFGLFQDTSDLVFHNKPISLNVIAKACKPGDDVVSVDLPSPTAT</sequence>
<feature type="transmembrane region" description="Helical" evidence="10">
    <location>
        <begin position="77"/>
        <end position="101"/>
    </location>
</feature>
<dbReference type="Gene3D" id="3.40.50.11380">
    <property type="match status" value="1"/>
</dbReference>
<feature type="compositionally biased region" description="Polar residues" evidence="9">
    <location>
        <begin position="142"/>
        <end position="167"/>
    </location>
</feature>
<organism evidence="13 14">
    <name type="scientific">Aphanomyces astaci</name>
    <name type="common">Crayfish plague agent</name>
    <dbReference type="NCBI Taxonomy" id="112090"/>
    <lineage>
        <taxon>Eukaryota</taxon>
        <taxon>Sar</taxon>
        <taxon>Stramenopiles</taxon>
        <taxon>Oomycota</taxon>
        <taxon>Saprolegniomycetes</taxon>
        <taxon>Saprolegniales</taxon>
        <taxon>Verrucalvaceae</taxon>
        <taxon>Aphanomyces</taxon>
    </lineage>
</organism>
<keyword evidence="10" id="KW-0812">Transmembrane</keyword>
<dbReference type="Gene3D" id="3.40.50.150">
    <property type="entry name" value="Vaccinia Virus protein VP39"/>
    <property type="match status" value="1"/>
</dbReference>
<comment type="pathway">
    <text evidence="1">Protein modification; protein glycosylation.</text>
</comment>
<dbReference type="VEuPathDB" id="FungiDB:H257_04276"/>
<protein>
    <recommendedName>
        <fullName evidence="3">protein O-GlcNAc transferase</fullName>
        <ecNumber evidence="3">2.4.1.255</ecNumber>
    </recommendedName>
</protein>
<dbReference type="PANTHER" id="PTHR44998">
    <property type="match status" value="1"/>
</dbReference>
<gene>
    <name evidence="13" type="ORF">DYB38_007490</name>
</gene>
<dbReference type="InterPro" id="IPR013216">
    <property type="entry name" value="Methyltransf_11"/>
</dbReference>
<keyword evidence="10" id="KW-1133">Transmembrane helix</keyword>
<evidence type="ECO:0000256" key="4">
    <source>
        <dbReference type="ARBA" id="ARBA00022676"/>
    </source>
</evidence>
<keyword evidence="10" id="KW-0472">Membrane</keyword>
<dbReference type="SMART" id="SM00028">
    <property type="entry name" value="TPR"/>
    <property type="match status" value="2"/>
</dbReference>
<dbReference type="InterPro" id="IPR029063">
    <property type="entry name" value="SAM-dependent_MTases_sf"/>
</dbReference>
<accession>A0A397EAD9</accession>
<keyword evidence="4" id="KW-0328">Glycosyltransferase</keyword>
<comment type="similarity">
    <text evidence="2">Belongs to the glycosyltransferase 41 family. O-GlcNAc transferase subfamily.</text>
</comment>
<dbReference type="Gene3D" id="1.25.40.10">
    <property type="entry name" value="Tetratricopeptide repeat domain"/>
    <property type="match status" value="1"/>
</dbReference>
<keyword evidence="5" id="KW-0808">Transferase</keyword>
<dbReference type="EMBL" id="QUTC01000382">
    <property type="protein sequence ID" value="RHY78507.1"/>
    <property type="molecule type" value="Genomic_DNA"/>
</dbReference>
<comment type="caution">
    <text evidence="13">The sequence shown here is derived from an EMBL/GenBank/DDBJ whole genome shotgun (WGS) entry which is preliminary data.</text>
</comment>
<dbReference type="AlphaFoldDB" id="A0A397EAD9"/>
<dbReference type="EC" id="2.4.1.255" evidence="3"/>
<evidence type="ECO:0000313" key="14">
    <source>
        <dbReference type="Proteomes" id="UP000265716"/>
    </source>
</evidence>
<dbReference type="InterPro" id="IPR013105">
    <property type="entry name" value="TPR_2"/>
</dbReference>
<dbReference type="GO" id="GO:0006493">
    <property type="term" value="P:protein O-linked glycosylation"/>
    <property type="evidence" value="ECO:0007669"/>
    <property type="project" value="TreeGrafter"/>
</dbReference>
<evidence type="ECO:0000256" key="1">
    <source>
        <dbReference type="ARBA" id="ARBA00004922"/>
    </source>
</evidence>
<feature type="region of interest" description="Disordered" evidence="9">
    <location>
        <begin position="133"/>
        <end position="228"/>
    </location>
</feature>
<dbReference type="Pfam" id="PF08241">
    <property type="entry name" value="Methyltransf_11"/>
    <property type="match status" value="1"/>
</dbReference>
<feature type="transmembrane region" description="Helical" evidence="10">
    <location>
        <begin position="21"/>
        <end position="43"/>
    </location>
</feature>
<evidence type="ECO:0000256" key="6">
    <source>
        <dbReference type="ARBA" id="ARBA00022737"/>
    </source>
</evidence>
<dbReference type="Proteomes" id="UP000265716">
    <property type="component" value="Unassembled WGS sequence"/>
</dbReference>
<proteinExistence type="inferred from homology"/>
<dbReference type="InterPro" id="IPR019734">
    <property type="entry name" value="TPR_rpt"/>
</dbReference>
<dbReference type="GO" id="GO:0008757">
    <property type="term" value="F:S-adenosylmethionine-dependent methyltransferase activity"/>
    <property type="evidence" value="ECO:0007669"/>
    <property type="project" value="InterPro"/>
</dbReference>
<dbReference type="InterPro" id="IPR011990">
    <property type="entry name" value="TPR-like_helical_dom_sf"/>
</dbReference>
<dbReference type="SUPFAM" id="SSF48452">
    <property type="entry name" value="TPR-like"/>
    <property type="match status" value="1"/>
</dbReference>
<evidence type="ECO:0000256" key="2">
    <source>
        <dbReference type="ARBA" id="ARBA00005386"/>
    </source>
</evidence>
<dbReference type="SUPFAM" id="SSF53335">
    <property type="entry name" value="S-adenosyl-L-methionine-dependent methyltransferases"/>
    <property type="match status" value="1"/>
</dbReference>
<dbReference type="PROSITE" id="PS50293">
    <property type="entry name" value="TPR_REGION"/>
    <property type="match status" value="1"/>
</dbReference>
<feature type="domain" description="Methyltransferase type 11" evidence="11">
    <location>
        <begin position="831"/>
        <end position="884"/>
    </location>
</feature>
<feature type="domain" description="O-GlcNAc transferase C-terminal" evidence="12">
    <location>
        <begin position="572"/>
        <end position="703"/>
    </location>
</feature>
<evidence type="ECO:0000256" key="7">
    <source>
        <dbReference type="ARBA" id="ARBA00022803"/>
    </source>
</evidence>
<keyword evidence="6" id="KW-0677">Repeat</keyword>
<reference evidence="13 14" key="1">
    <citation type="submission" date="2018-08" db="EMBL/GenBank/DDBJ databases">
        <title>Aphanomyces genome sequencing and annotation.</title>
        <authorList>
            <person name="Minardi D."/>
            <person name="Oidtmann B."/>
            <person name="Van Der Giezen M."/>
            <person name="Studholme D.J."/>
        </authorList>
    </citation>
    <scope>NUCLEOTIDE SEQUENCE [LARGE SCALE GENOMIC DNA]</scope>
    <source>
        <strain evidence="13 14">SA</strain>
    </source>
</reference>
<dbReference type="InterPro" id="IPR029489">
    <property type="entry name" value="OGT/SEC/SPY_C"/>
</dbReference>
<evidence type="ECO:0000256" key="3">
    <source>
        <dbReference type="ARBA" id="ARBA00011970"/>
    </source>
</evidence>
<evidence type="ECO:0000256" key="8">
    <source>
        <dbReference type="PROSITE-ProRule" id="PRU00339"/>
    </source>
</evidence>
<dbReference type="GO" id="GO:0097363">
    <property type="term" value="F:protein O-acetylglucosaminyltransferase activity"/>
    <property type="evidence" value="ECO:0007669"/>
    <property type="project" value="UniProtKB-EC"/>
</dbReference>
<dbReference type="VEuPathDB" id="FungiDB:H257_04274"/>
<feature type="compositionally biased region" description="Polar residues" evidence="9">
    <location>
        <begin position="210"/>
        <end position="228"/>
    </location>
</feature>
<evidence type="ECO:0000313" key="13">
    <source>
        <dbReference type="EMBL" id="RHY78507.1"/>
    </source>
</evidence>
<dbReference type="Pfam" id="PF07719">
    <property type="entry name" value="TPR_2"/>
    <property type="match status" value="1"/>
</dbReference>
<dbReference type="PANTHER" id="PTHR44998:SF1">
    <property type="entry name" value="UDP-N-ACETYLGLUCOSAMINE--PEPTIDE N-ACETYLGLUCOSAMINYLTRANSFERASE 110 KDA SUBUNIT"/>
    <property type="match status" value="1"/>
</dbReference>
<name>A0A397EAD9_APHAT</name>
<evidence type="ECO:0000256" key="10">
    <source>
        <dbReference type="SAM" id="Phobius"/>
    </source>
</evidence>
<evidence type="ECO:0000259" key="12">
    <source>
        <dbReference type="Pfam" id="PF13844"/>
    </source>
</evidence>